<dbReference type="Gene3D" id="3.30.2350.10">
    <property type="entry name" value="Pseudouridine synthase"/>
    <property type="match status" value="1"/>
</dbReference>
<dbReference type="PANTHER" id="PTHR13767:SF2">
    <property type="entry name" value="PSEUDOURIDYLATE SYNTHASE TRUB1"/>
    <property type="match status" value="1"/>
</dbReference>
<evidence type="ECO:0000259" key="7">
    <source>
        <dbReference type="Pfam" id="PF16198"/>
    </source>
</evidence>
<evidence type="ECO:0000256" key="3">
    <source>
        <dbReference type="ARBA" id="ARBA00022694"/>
    </source>
</evidence>
<protein>
    <recommendedName>
        <fullName evidence="5">tRNA pseudouridine synthase B</fullName>
        <ecNumber evidence="5">5.4.99.25</ecNumber>
    </recommendedName>
    <alternativeName>
        <fullName evidence="5">tRNA pseudouridine(55) synthase</fullName>
        <shortName evidence="5">Psi55 synthase</shortName>
    </alternativeName>
    <alternativeName>
        <fullName evidence="5">tRNA pseudouridylate synthase</fullName>
    </alternativeName>
    <alternativeName>
        <fullName evidence="5">tRNA-uridine isomerase</fullName>
    </alternativeName>
</protein>
<gene>
    <name evidence="5 8" type="primary">truB</name>
    <name evidence="8" type="ORF">COB67_04915</name>
</gene>
<comment type="caution">
    <text evidence="8">The sequence shown here is derived from an EMBL/GenBank/DDBJ whole genome shotgun (WGS) entry which is preliminary data.</text>
</comment>
<dbReference type="GO" id="GO:1990481">
    <property type="term" value="P:mRNA pseudouridine synthesis"/>
    <property type="evidence" value="ECO:0007669"/>
    <property type="project" value="TreeGrafter"/>
</dbReference>
<evidence type="ECO:0000256" key="2">
    <source>
        <dbReference type="ARBA" id="ARBA00005642"/>
    </source>
</evidence>
<name>A0A2A4T6E7_9DELT</name>
<dbReference type="InterPro" id="IPR032819">
    <property type="entry name" value="TruB_C"/>
</dbReference>
<evidence type="ECO:0000256" key="5">
    <source>
        <dbReference type="HAMAP-Rule" id="MF_01080"/>
    </source>
</evidence>
<feature type="domain" description="tRNA pseudouridylate synthase B C-terminal" evidence="7">
    <location>
        <begin position="172"/>
        <end position="227"/>
    </location>
</feature>
<dbReference type="GO" id="GO:0003723">
    <property type="term" value="F:RNA binding"/>
    <property type="evidence" value="ECO:0007669"/>
    <property type="project" value="InterPro"/>
</dbReference>
<dbReference type="InterPro" id="IPR020103">
    <property type="entry name" value="PsdUridine_synth_cat_dom_sf"/>
</dbReference>
<evidence type="ECO:0000259" key="6">
    <source>
        <dbReference type="Pfam" id="PF01509"/>
    </source>
</evidence>
<organism evidence="8 9">
    <name type="scientific">SAR324 cluster bacterium</name>
    <dbReference type="NCBI Taxonomy" id="2024889"/>
    <lineage>
        <taxon>Bacteria</taxon>
        <taxon>Deltaproteobacteria</taxon>
        <taxon>SAR324 cluster</taxon>
    </lineage>
</organism>
<dbReference type="EMBL" id="NVSR01000020">
    <property type="protein sequence ID" value="PCI29082.1"/>
    <property type="molecule type" value="Genomic_DNA"/>
</dbReference>
<dbReference type="Pfam" id="PF16198">
    <property type="entry name" value="TruB_C_2"/>
    <property type="match status" value="1"/>
</dbReference>
<dbReference type="AlphaFoldDB" id="A0A2A4T6E7"/>
<comment type="similarity">
    <text evidence="2 5">Belongs to the pseudouridine synthase TruB family. Type 1 subfamily.</text>
</comment>
<dbReference type="Proteomes" id="UP000218113">
    <property type="component" value="Unassembled WGS sequence"/>
</dbReference>
<dbReference type="SUPFAM" id="SSF55120">
    <property type="entry name" value="Pseudouridine synthase"/>
    <property type="match status" value="1"/>
</dbReference>
<proteinExistence type="inferred from homology"/>
<dbReference type="EC" id="5.4.99.25" evidence="5"/>
<feature type="domain" description="Pseudouridine synthase II N-terminal" evidence="6">
    <location>
        <begin position="23"/>
        <end position="171"/>
    </location>
</feature>
<dbReference type="InterPro" id="IPR002501">
    <property type="entry name" value="PsdUridine_synth_N"/>
</dbReference>
<feature type="active site" description="Nucleophile" evidence="5">
    <location>
        <position position="38"/>
    </location>
</feature>
<reference evidence="9" key="1">
    <citation type="submission" date="2017-08" db="EMBL/GenBank/DDBJ databases">
        <title>A dynamic microbial community with high functional redundancy inhabits the cold, oxic subseafloor aquifer.</title>
        <authorList>
            <person name="Tully B.J."/>
            <person name="Wheat C.G."/>
            <person name="Glazer B.T."/>
            <person name="Huber J.A."/>
        </authorList>
    </citation>
    <scope>NUCLEOTIDE SEQUENCE [LARGE SCALE GENOMIC DNA]</scope>
</reference>
<dbReference type="HAMAP" id="MF_01080">
    <property type="entry name" value="TruB_bact"/>
    <property type="match status" value="1"/>
</dbReference>
<dbReference type="NCBIfam" id="TIGR00431">
    <property type="entry name" value="TruB"/>
    <property type="match status" value="1"/>
</dbReference>
<comment type="function">
    <text evidence="5">Responsible for synthesis of pseudouridine from uracil-55 in the psi GC loop of transfer RNAs.</text>
</comment>
<evidence type="ECO:0000256" key="4">
    <source>
        <dbReference type="ARBA" id="ARBA00023235"/>
    </source>
</evidence>
<dbReference type="PANTHER" id="PTHR13767">
    <property type="entry name" value="TRNA-PSEUDOURIDINE SYNTHASE"/>
    <property type="match status" value="1"/>
</dbReference>
<evidence type="ECO:0000313" key="8">
    <source>
        <dbReference type="EMBL" id="PCI29082.1"/>
    </source>
</evidence>
<dbReference type="Pfam" id="PF01509">
    <property type="entry name" value="TruB_N"/>
    <property type="match status" value="1"/>
</dbReference>
<accession>A0A2A4T6E7</accession>
<keyword evidence="4 5" id="KW-0413">Isomerase</keyword>
<evidence type="ECO:0000313" key="9">
    <source>
        <dbReference type="Proteomes" id="UP000218113"/>
    </source>
</evidence>
<keyword evidence="3 5" id="KW-0819">tRNA processing</keyword>
<sequence length="304" mass="34099">MDGIININKPSGITSYGVIRVVKKIAQEKKIGHLGTLDPMATGVLPLFLGKMTKLIPFFNEGDKGYRVTAMLGGQSTTLDAEGEIEEVPIPEDCTPEKVRETLLSFLGEIEQTPPMYSAVKINGKKLYEYARKGETIERKSRKVTIHEITNIEYSAPILTFDVFCSKGTYIRTLADDVAQKLGTRAYLTALCRTKVGQFFNLENSIDLDRLEKLDEIDLLTSFVQPISIMPDWHVISAETEQMRIRIKQGNAVPVCFEKINFSPQGSDSPRSMVVDQKQRLLAVGNLEFSQDSQCNFHPMKVLF</sequence>
<dbReference type="GO" id="GO:0160148">
    <property type="term" value="F:tRNA pseudouridine(55) synthase activity"/>
    <property type="evidence" value="ECO:0007669"/>
    <property type="project" value="UniProtKB-EC"/>
</dbReference>
<evidence type="ECO:0000256" key="1">
    <source>
        <dbReference type="ARBA" id="ARBA00000385"/>
    </source>
</evidence>
<dbReference type="InterPro" id="IPR014780">
    <property type="entry name" value="tRNA_psdUridine_synth_TruB"/>
</dbReference>
<dbReference type="CDD" id="cd02573">
    <property type="entry name" value="PseudoU_synth_EcTruB"/>
    <property type="match status" value="1"/>
</dbReference>
<comment type="catalytic activity">
    <reaction evidence="1 5">
        <text>uridine(55) in tRNA = pseudouridine(55) in tRNA</text>
        <dbReference type="Rhea" id="RHEA:42532"/>
        <dbReference type="Rhea" id="RHEA-COMP:10101"/>
        <dbReference type="Rhea" id="RHEA-COMP:10102"/>
        <dbReference type="ChEBI" id="CHEBI:65314"/>
        <dbReference type="ChEBI" id="CHEBI:65315"/>
        <dbReference type="EC" id="5.4.99.25"/>
    </reaction>
</comment>
<dbReference type="GO" id="GO:0031119">
    <property type="term" value="P:tRNA pseudouridine synthesis"/>
    <property type="evidence" value="ECO:0007669"/>
    <property type="project" value="UniProtKB-UniRule"/>
</dbReference>